<proteinExistence type="predicted"/>
<gene>
    <name evidence="1" type="ORF">H1P_3970002</name>
</gene>
<name>A0A563VX94_9CYAN</name>
<reference evidence="1 2" key="1">
    <citation type="submission" date="2019-01" db="EMBL/GenBank/DDBJ databases">
        <authorList>
            <person name="Brito A."/>
        </authorList>
    </citation>
    <scope>NUCLEOTIDE SEQUENCE [LARGE SCALE GENOMIC DNA]</scope>
    <source>
        <strain evidence="1">1</strain>
    </source>
</reference>
<evidence type="ECO:0000313" key="1">
    <source>
        <dbReference type="EMBL" id="VEP16007.1"/>
    </source>
</evidence>
<dbReference type="AlphaFoldDB" id="A0A563VX94"/>
<dbReference type="InterPro" id="IPR054720">
    <property type="entry name" value="HpiC1"/>
</dbReference>
<keyword evidence="2" id="KW-1185">Reference proteome</keyword>
<organism evidence="1 2">
    <name type="scientific">Hyella patelloides LEGE 07179</name>
    <dbReference type="NCBI Taxonomy" id="945734"/>
    <lineage>
        <taxon>Bacteria</taxon>
        <taxon>Bacillati</taxon>
        <taxon>Cyanobacteriota</taxon>
        <taxon>Cyanophyceae</taxon>
        <taxon>Pleurocapsales</taxon>
        <taxon>Hyellaceae</taxon>
        <taxon>Hyella</taxon>
    </lineage>
</organism>
<dbReference type="OrthoDB" id="515955at2"/>
<evidence type="ECO:0000313" key="2">
    <source>
        <dbReference type="Proteomes" id="UP000320055"/>
    </source>
</evidence>
<dbReference type="Pfam" id="PF22825">
    <property type="entry name" value="HpiC1-like"/>
    <property type="match status" value="1"/>
</dbReference>
<dbReference type="Gene3D" id="2.60.120.260">
    <property type="entry name" value="Galactose-binding domain-like"/>
    <property type="match status" value="1"/>
</dbReference>
<sequence>MLHKLDKVNAIIVTSAIIYLGITTNVNPAQAVTLSLSNPGFETTVQTNEPIPGAGFFDFETPSGWSLYDPNNLVPEDASLATSFTGGWNPSESFFATVPEGEQIASIFLVPPGAGEVGFTQNSGVIIQPKTQYTLSVAVANTPAIPGSEVFDGFPGYRLELLAGNTVISADDNNVVINEGEFQEASVSYNSSSDDVYLGQELGIRLINLNLDNGSGLDNGNGIEVNFDNVRLDATSVTESTSILGLLFITGLVFCPLKNRK</sequence>
<dbReference type="EMBL" id="CAACVJ010000331">
    <property type="protein sequence ID" value="VEP16007.1"/>
    <property type="molecule type" value="Genomic_DNA"/>
</dbReference>
<evidence type="ECO:0008006" key="3">
    <source>
        <dbReference type="Google" id="ProtNLM"/>
    </source>
</evidence>
<dbReference type="RefSeq" id="WP_144874856.1">
    <property type="nucleotide sequence ID" value="NZ_LR214133.1"/>
</dbReference>
<dbReference type="Proteomes" id="UP000320055">
    <property type="component" value="Unassembled WGS sequence"/>
</dbReference>
<protein>
    <recommendedName>
        <fullName evidence="3">DUF642 domain-containing protein</fullName>
    </recommendedName>
</protein>
<accession>A0A563VX94</accession>